<dbReference type="EMBL" id="JAWWNJ010000038">
    <property type="protein sequence ID" value="KAK7021534.1"/>
    <property type="molecule type" value="Genomic_DNA"/>
</dbReference>
<sequence>MLPRRPLIRVLGYILCFPHLVQMPIVSANSAAPPSVPEIGQLFRFKYPTRSRFISLLRERSSHMDASTVAARHDSPFAEPGIPPPPVMLLLIHTDFNTPVLPGLLIHEDLEDYDHGPGHVDDPAPGSKVRFVDSVPVHSYPPPPILPKRIPRPTGLSRDTLEHLTGWPKVELDRIKKRVEDLADDHLNTTVCYSDQDKKLLDLVYKMASIEFYALNNYEDHWVTETILQRHLKNTSERHKRALKAEVVAAASRTLRKRRT</sequence>
<organism evidence="2 3">
    <name type="scientific">Favolaschia claudopus</name>
    <dbReference type="NCBI Taxonomy" id="2862362"/>
    <lineage>
        <taxon>Eukaryota</taxon>
        <taxon>Fungi</taxon>
        <taxon>Dikarya</taxon>
        <taxon>Basidiomycota</taxon>
        <taxon>Agaricomycotina</taxon>
        <taxon>Agaricomycetes</taxon>
        <taxon>Agaricomycetidae</taxon>
        <taxon>Agaricales</taxon>
        <taxon>Marasmiineae</taxon>
        <taxon>Mycenaceae</taxon>
        <taxon>Favolaschia</taxon>
    </lineage>
</organism>
<evidence type="ECO:0000313" key="2">
    <source>
        <dbReference type="EMBL" id="KAK7021534.1"/>
    </source>
</evidence>
<feature type="signal peptide" evidence="1">
    <location>
        <begin position="1"/>
        <end position="23"/>
    </location>
</feature>
<evidence type="ECO:0000313" key="3">
    <source>
        <dbReference type="Proteomes" id="UP001362999"/>
    </source>
</evidence>
<gene>
    <name evidence="2" type="ORF">R3P38DRAFT_3196256</name>
</gene>
<keyword evidence="3" id="KW-1185">Reference proteome</keyword>
<feature type="chain" id="PRO_5043508296" evidence="1">
    <location>
        <begin position="24"/>
        <end position="260"/>
    </location>
</feature>
<keyword evidence="1" id="KW-0732">Signal</keyword>
<accession>A0AAW0B9N2</accession>
<reference evidence="2 3" key="1">
    <citation type="journal article" date="2024" name="J Genomics">
        <title>Draft genome sequencing and assembly of Favolaschia claudopus CIRM-BRFM 2984 isolated from oak limbs.</title>
        <authorList>
            <person name="Navarro D."/>
            <person name="Drula E."/>
            <person name="Chaduli D."/>
            <person name="Cazenave R."/>
            <person name="Ahrendt S."/>
            <person name="Wang J."/>
            <person name="Lipzen A."/>
            <person name="Daum C."/>
            <person name="Barry K."/>
            <person name="Grigoriev I.V."/>
            <person name="Favel A."/>
            <person name="Rosso M.N."/>
            <person name="Martin F."/>
        </authorList>
    </citation>
    <scope>NUCLEOTIDE SEQUENCE [LARGE SCALE GENOMIC DNA]</scope>
    <source>
        <strain evidence="2 3">CIRM-BRFM 2984</strain>
    </source>
</reference>
<proteinExistence type="predicted"/>
<evidence type="ECO:0000256" key="1">
    <source>
        <dbReference type="SAM" id="SignalP"/>
    </source>
</evidence>
<dbReference type="Proteomes" id="UP001362999">
    <property type="component" value="Unassembled WGS sequence"/>
</dbReference>
<name>A0AAW0B9N2_9AGAR</name>
<protein>
    <submittedName>
        <fullName evidence="2">Uncharacterized protein</fullName>
    </submittedName>
</protein>
<dbReference type="AlphaFoldDB" id="A0AAW0B9N2"/>
<comment type="caution">
    <text evidence="2">The sequence shown here is derived from an EMBL/GenBank/DDBJ whole genome shotgun (WGS) entry which is preliminary data.</text>
</comment>